<name>A0A8S1NDT8_9CILI</name>
<organism evidence="1 2">
    <name type="scientific">Paramecium sonneborni</name>
    <dbReference type="NCBI Taxonomy" id="65129"/>
    <lineage>
        <taxon>Eukaryota</taxon>
        <taxon>Sar</taxon>
        <taxon>Alveolata</taxon>
        <taxon>Ciliophora</taxon>
        <taxon>Intramacronucleata</taxon>
        <taxon>Oligohymenophorea</taxon>
        <taxon>Peniculida</taxon>
        <taxon>Parameciidae</taxon>
        <taxon>Paramecium</taxon>
    </lineage>
</organism>
<dbReference type="EMBL" id="CAJJDN010000051">
    <property type="protein sequence ID" value="CAD8087703.1"/>
    <property type="molecule type" value="Genomic_DNA"/>
</dbReference>
<proteinExistence type="predicted"/>
<accession>A0A8S1NDT8</accession>
<dbReference type="AlphaFoldDB" id="A0A8S1NDT8"/>
<sequence length="242" mass="28737">MEYRQVIQTLFSLLKINYSTQILQLFIKIIIQWEIENQQFDKNKDFIISQLAVLHLLMQIQYKISITQKILKDCEHSYIIHIALMKIKLQHLSNILMIIFNLKTHKTMHPAVKFLKYILRGNDNKRYPGFKGQFRLVTFSTQSSILIPLKSNQIIKDPIQRQNMEMTQYKENFDGMIKNNHKNIRSDDGKKKRGMDLVLMLSLTYSEQQSKTHQKINSQEIEHFQDGLNLVTCIYQLIHKLI</sequence>
<keyword evidence="2" id="KW-1185">Reference proteome</keyword>
<evidence type="ECO:0000313" key="1">
    <source>
        <dbReference type="EMBL" id="CAD8087703.1"/>
    </source>
</evidence>
<comment type="caution">
    <text evidence="1">The sequence shown here is derived from an EMBL/GenBank/DDBJ whole genome shotgun (WGS) entry which is preliminary data.</text>
</comment>
<reference evidence="1" key="1">
    <citation type="submission" date="2021-01" db="EMBL/GenBank/DDBJ databases">
        <authorList>
            <consortium name="Genoscope - CEA"/>
            <person name="William W."/>
        </authorList>
    </citation>
    <scope>NUCLEOTIDE SEQUENCE</scope>
</reference>
<gene>
    <name evidence="1" type="ORF">PSON_ATCC_30995.1.T0510341</name>
</gene>
<dbReference type="Proteomes" id="UP000692954">
    <property type="component" value="Unassembled WGS sequence"/>
</dbReference>
<protein>
    <submittedName>
        <fullName evidence="1">Uncharacterized protein</fullName>
    </submittedName>
</protein>
<evidence type="ECO:0000313" key="2">
    <source>
        <dbReference type="Proteomes" id="UP000692954"/>
    </source>
</evidence>